<evidence type="ECO:0000256" key="13">
    <source>
        <dbReference type="ARBA" id="ARBA00032738"/>
    </source>
</evidence>
<dbReference type="PANTHER" id="PTHR42802">
    <property type="entry name" value="MONOOXYGENASE"/>
    <property type="match status" value="1"/>
</dbReference>
<reference evidence="15 16" key="1">
    <citation type="submission" date="2016-10" db="EMBL/GenBank/DDBJ databases">
        <authorList>
            <person name="de Groot N.N."/>
        </authorList>
    </citation>
    <scope>NUCLEOTIDE SEQUENCE [LARGE SCALE GENOMIC DNA]</scope>
    <source>
        <strain evidence="15 16">CCM7597</strain>
    </source>
</reference>
<evidence type="ECO:0000256" key="14">
    <source>
        <dbReference type="ARBA" id="ARBA00048407"/>
    </source>
</evidence>
<proteinExistence type="inferred from homology"/>
<dbReference type="GO" id="GO:0047091">
    <property type="term" value="F:L-lysine 6-monooxygenase (NADPH) activity"/>
    <property type="evidence" value="ECO:0007669"/>
    <property type="project" value="UniProtKB-EC"/>
</dbReference>
<evidence type="ECO:0000313" key="16">
    <source>
        <dbReference type="Proteomes" id="UP000198584"/>
    </source>
</evidence>
<dbReference type="PANTHER" id="PTHR42802:SF1">
    <property type="entry name" value="L-ORNITHINE N(5)-MONOOXYGENASE"/>
    <property type="match status" value="1"/>
</dbReference>
<evidence type="ECO:0000256" key="4">
    <source>
        <dbReference type="ARBA" id="ARBA00013076"/>
    </source>
</evidence>
<evidence type="ECO:0000256" key="5">
    <source>
        <dbReference type="ARBA" id="ARBA00016406"/>
    </source>
</evidence>
<evidence type="ECO:0000256" key="8">
    <source>
        <dbReference type="ARBA" id="ARBA00022857"/>
    </source>
</evidence>
<evidence type="ECO:0000256" key="11">
    <source>
        <dbReference type="ARBA" id="ARBA00031158"/>
    </source>
</evidence>
<dbReference type="InterPro" id="IPR025700">
    <property type="entry name" value="Lys/Orn_oxygenase"/>
</dbReference>
<comment type="cofactor">
    <cofactor evidence="1">
        <name>FAD</name>
        <dbReference type="ChEBI" id="CHEBI:57692"/>
    </cofactor>
</comment>
<dbReference type="Pfam" id="PF13434">
    <property type="entry name" value="Lys_Orn_oxgnase"/>
    <property type="match status" value="1"/>
</dbReference>
<evidence type="ECO:0000256" key="3">
    <source>
        <dbReference type="ARBA" id="ARBA00007588"/>
    </source>
</evidence>
<keyword evidence="16" id="KW-1185">Reference proteome</keyword>
<keyword evidence="6" id="KW-0285">Flavoprotein</keyword>
<comment type="similarity">
    <text evidence="3">Belongs to the lysine N(6)-hydroxylase/L-ornithine N(5)-oxygenase family.</text>
</comment>
<evidence type="ECO:0000313" key="15">
    <source>
        <dbReference type="EMBL" id="SEA19092.1"/>
    </source>
</evidence>
<evidence type="ECO:0000256" key="12">
    <source>
        <dbReference type="ARBA" id="ARBA00032493"/>
    </source>
</evidence>
<dbReference type="InterPro" id="IPR036188">
    <property type="entry name" value="FAD/NAD-bd_sf"/>
</dbReference>
<dbReference type="AlphaFoldDB" id="A0A1H3Z730"/>
<protein>
    <recommendedName>
        <fullName evidence="5">L-lysine N6-monooxygenase MbtG</fullName>
        <ecNumber evidence="4">1.14.13.59</ecNumber>
    </recommendedName>
    <alternativeName>
        <fullName evidence="13">Lysine 6-N-hydroxylase</fullName>
    </alternativeName>
    <alternativeName>
        <fullName evidence="12">Lysine N6-hydroxylase</fullName>
    </alternativeName>
    <alternativeName>
        <fullName evidence="10">Lysine-N-oxygenase</fullName>
    </alternativeName>
    <alternativeName>
        <fullName evidence="11">Mycobactin synthase protein G</fullName>
    </alternativeName>
</protein>
<dbReference type="STRING" id="571932.SAMN05421743_103138"/>
<evidence type="ECO:0000256" key="7">
    <source>
        <dbReference type="ARBA" id="ARBA00022827"/>
    </source>
</evidence>
<evidence type="ECO:0000256" key="10">
    <source>
        <dbReference type="ARBA" id="ARBA00029939"/>
    </source>
</evidence>
<accession>A0A1H3Z730</accession>
<evidence type="ECO:0000256" key="2">
    <source>
        <dbReference type="ARBA" id="ARBA00004924"/>
    </source>
</evidence>
<keyword evidence="8" id="KW-0521">NADP</keyword>
<comment type="catalytic activity">
    <reaction evidence="14">
        <text>L-lysine + NADPH + O2 = N(6)-hydroxy-L-lysine + NADP(+) + H2O</text>
        <dbReference type="Rhea" id="RHEA:23228"/>
        <dbReference type="ChEBI" id="CHEBI:15377"/>
        <dbReference type="ChEBI" id="CHEBI:15379"/>
        <dbReference type="ChEBI" id="CHEBI:32551"/>
        <dbReference type="ChEBI" id="CHEBI:57783"/>
        <dbReference type="ChEBI" id="CHEBI:57820"/>
        <dbReference type="ChEBI" id="CHEBI:58349"/>
        <dbReference type="EC" id="1.14.13.59"/>
    </reaction>
</comment>
<dbReference type="SUPFAM" id="SSF51905">
    <property type="entry name" value="FAD/NAD(P)-binding domain"/>
    <property type="match status" value="2"/>
</dbReference>
<gene>
    <name evidence="15" type="ORF">SAMN05421743_103138</name>
</gene>
<evidence type="ECO:0000256" key="6">
    <source>
        <dbReference type="ARBA" id="ARBA00022630"/>
    </source>
</evidence>
<organism evidence="15 16">
    <name type="scientific">Thalassobacillus cyri</name>
    <dbReference type="NCBI Taxonomy" id="571932"/>
    <lineage>
        <taxon>Bacteria</taxon>
        <taxon>Bacillati</taxon>
        <taxon>Bacillota</taxon>
        <taxon>Bacilli</taxon>
        <taxon>Bacillales</taxon>
        <taxon>Bacillaceae</taxon>
        <taxon>Thalassobacillus</taxon>
    </lineage>
</organism>
<dbReference type="Proteomes" id="UP000198584">
    <property type="component" value="Unassembled WGS sequence"/>
</dbReference>
<evidence type="ECO:0000256" key="9">
    <source>
        <dbReference type="ARBA" id="ARBA00023002"/>
    </source>
</evidence>
<sequence length="447" mass="51401">MKNLDTDKLYDLVGVGVGPFNLSLAALLDDQPEVEALFFEQKEKFEWHPGMLIEGTKLQVPFLADLVTMADPRSKYTFLNYINEHERMYQFYFLQRLDIPRREYNDYCQWVAQQLESCQFGHRVTNLRHVKDNESYFEVEILNLSTNEKGAFRTKNLVLGTGSVPAVPSSFQGLPEEDVFHTADFLKHQDRCKQAKSVTVIGSGQSAAEAFRELLKEQKRYGYRLDWITRSPGFDSMEESKLSLEHFSPDYVNYFYQLPQEKKDEIFPTQGLYYKGISNHTVTDIYNLLYEHSVGQEELDVGLQVLSEVENIEAKANGNEYRINCKQTETGETFIHESEVVITATGYKPLVPEFIDSLKSIIEWDEKGRYKVEGDYRLKTTEDANEIYVHSGISHTHGVGSTNLGLAIHRNKVIINHLLNRQIYKLPKKNVFQNFSAHNKGTASSSN</sequence>
<dbReference type="EMBL" id="FNQR01000003">
    <property type="protein sequence ID" value="SEA19092.1"/>
    <property type="molecule type" value="Genomic_DNA"/>
</dbReference>
<keyword evidence="9" id="KW-0560">Oxidoreductase</keyword>
<comment type="pathway">
    <text evidence="2">Siderophore biosynthesis.</text>
</comment>
<name>A0A1H3Z730_9BACI</name>
<dbReference type="Gene3D" id="3.50.50.60">
    <property type="entry name" value="FAD/NAD(P)-binding domain"/>
    <property type="match status" value="1"/>
</dbReference>
<dbReference type="EC" id="1.14.13.59" evidence="4"/>
<keyword evidence="7" id="KW-0274">FAD</keyword>
<evidence type="ECO:0000256" key="1">
    <source>
        <dbReference type="ARBA" id="ARBA00001974"/>
    </source>
</evidence>